<evidence type="ECO:0000313" key="9">
    <source>
        <dbReference type="Proteomes" id="UP000504623"/>
    </source>
</evidence>
<dbReference type="GO" id="GO:0015934">
    <property type="term" value="C:large ribosomal subunit"/>
    <property type="evidence" value="ECO:0007669"/>
    <property type="project" value="InterPro"/>
</dbReference>
<dbReference type="InterPro" id="IPR011524">
    <property type="entry name" value="SARAH_dom"/>
</dbReference>
<dbReference type="CDD" id="cd21895">
    <property type="entry name" value="SARAH_RASSF6"/>
    <property type="match status" value="1"/>
</dbReference>
<organism evidence="9 10">
    <name type="scientific">Chrysochloris asiatica</name>
    <name type="common">Cape golden mole</name>
    <dbReference type="NCBI Taxonomy" id="185453"/>
    <lineage>
        <taxon>Eukaryota</taxon>
        <taxon>Metazoa</taxon>
        <taxon>Chordata</taxon>
        <taxon>Craniata</taxon>
        <taxon>Vertebrata</taxon>
        <taxon>Euteleostomi</taxon>
        <taxon>Mammalia</taxon>
        <taxon>Eutheria</taxon>
        <taxon>Afrotheria</taxon>
        <taxon>Chrysochloridae</taxon>
        <taxon>Chrysochlorinae</taxon>
        <taxon>Chrysochloris</taxon>
    </lineage>
</organism>
<comment type="similarity">
    <text evidence="1 6">Belongs to the universal ribosomal protein uL22 family.</text>
</comment>
<dbReference type="RefSeq" id="XP_006871651.1">
    <property type="nucleotide sequence ID" value="XM_006871589.1"/>
</dbReference>
<dbReference type="Pfam" id="PF00788">
    <property type="entry name" value="RA"/>
    <property type="match status" value="1"/>
</dbReference>
<feature type="domain" description="SARAH" evidence="8">
    <location>
        <begin position="470"/>
        <end position="517"/>
    </location>
</feature>
<dbReference type="GeneID" id="102818554"/>
<dbReference type="InterPro" id="IPR033614">
    <property type="entry name" value="RASSF1-6"/>
</dbReference>
<dbReference type="GO" id="GO:0007165">
    <property type="term" value="P:signal transduction"/>
    <property type="evidence" value="ECO:0007669"/>
    <property type="project" value="InterPro"/>
</dbReference>
<dbReference type="InterPro" id="IPR029071">
    <property type="entry name" value="Ubiquitin-like_domsf"/>
</dbReference>
<dbReference type="SMART" id="SM00314">
    <property type="entry name" value="RA"/>
    <property type="match status" value="1"/>
</dbReference>
<proteinExistence type="inferred from homology"/>
<evidence type="ECO:0000256" key="3">
    <source>
        <dbReference type="ARBA" id="ARBA00023274"/>
    </source>
</evidence>
<evidence type="ECO:0000313" key="10">
    <source>
        <dbReference type="RefSeq" id="XP_006871651.1"/>
    </source>
</evidence>
<dbReference type="CTD" id="166824"/>
<feature type="domain" description="Ras-associating" evidence="7">
    <location>
        <begin position="375"/>
        <end position="463"/>
    </location>
</feature>
<dbReference type="Gene3D" id="3.90.470.10">
    <property type="entry name" value="Ribosomal protein L22/L17"/>
    <property type="match status" value="1"/>
</dbReference>
<keyword evidence="3 6" id="KW-0687">Ribonucleoprotein</keyword>
<dbReference type="InterPro" id="IPR001063">
    <property type="entry name" value="Ribosomal_uL22"/>
</dbReference>
<keyword evidence="2 6" id="KW-0689">Ribosomal protein</keyword>
<gene>
    <name evidence="10" type="primary">RASSF6</name>
</gene>
<dbReference type="PANTHER" id="PTHR22738:SF3">
    <property type="entry name" value="RAS ASSOCIATION DOMAIN-CONTAINING PROTEIN 6"/>
    <property type="match status" value="1"/>
</dbReference>
<evidence type="ECO:0000256" key="6">
    <source>
        <dbReference type="RuleBase" id="RU004005"/>
    </source>
</evidence>
<sequence>MVRYSFDPENPTKSCKSRGSNLGVHFKNTPETTQAIKGMHIRKATKYLKDVTLQKQCVPFQRYNGGVGRCAQAKQWCWTQGRWPKKSAEFLLHMLKNAESNAELKGLDVDSLVIEHIQVNKLPRCATQLTELMVNSLGNLKPGNKLDYLLGAKPSTGKSSHRLSSTQETKLLAKCSHWASSDDLKKERKKTMMAHQSSSWIFINERTFITRQQLNSLLKTYNIFYGNQKNLHILYGETEDGQLIVEGMLDIFWGVKRPIQLKIQDEKQIPSFTTMKSPDIFSCKGMTRWGEFDDLYHISDLDRTQIPVIEAKKFGEDYLSYHSSTLKSHANEEPESPLLYRTMSEAALVRKRMKSPMMERKDRQNHRASINGHFYDHETSIFTPAFESETKVRVNSHMSTEEVIKQLLQKFKIENSPQDFALYIIFSTGEQRKLKKTDIPLLQRLLQGPSEKHARIFLMDKDAEEISSDVAQYINFHFSLLDSILQRLNEEEKREIQRTVTKFNTEKAIILKCLQSKWVVTTETTV</sequence>
<dbReference type="OrthoDB" id="9976881at2759"/>
<evidence type="ECO:0000256" key="5">
    <source>
        <dbReference type="ARBA" id="ARBA00035325"/>
    </source>
</evidence>
<dbReference type="NCBIfam" id="TIGR01038">
    <property type="entry name" value="uL22_arch_euk"/>
    <property type="match status" value="1"/>
</dbReference>
<dbReference type="GO" id="GO:0006412">
    <property type="term" value="P:translation"/>
    <property type="evidence" value="ECO:0007669"/>
    <property type="project" value="InterPro"/>
</dbReference>
<dbReference type="InterPro" id="IPR000159">
    <property type="entry name" value="RA_dom"/>
</dbReference>
<dbReference type="GO" id="GO:0003735">
    <property type="term" value="F:structural constituent of ribosome"/>
    <property type="evidence" value="ECO:0007669"/>
    <property type="project" value="InterPro"/>
</dbReference>
<dbReference type="Pfam" id="PF16517">
    <property type="entry name" value="Nore1-SARAH"/>
    <property type="match status" value="1"/>
</dbReference>
<evidence type="ECO:0000259" key="7">
    <source>
        <dbReference type="PROSITE" id="PS50200"/>
    </source>
</evidence>
<dbReference type="AlphaFoldDB" id="A0A9B0WXK0"/>
<dbReference type="SUPFAM" id="SSF54236">
    <property type="entry name" value="Ubiquitin-like"/>
    <property type="match status" value="1"/>
</dbReference>
<accession>A0A9B0WXK0</accession>
<dbReference type="InterPro" id="IPR005721">
    <property type="entry name" value="Ribosomal_uL22_euk/arc"/>
</dbReference>
<dbReference type="Proteomes" id="UP000504623">
    <property type="component" value="Unplaced"/>
</dbReference>
<dbReference type="InterPro" id="IPR049787">
    <property type="entry name" value="SARAH_RASSF6"/>
</dbReference>
<dbReference type="Pfam" id="PF00237">
    <property type="entry name" value="Ribosomal_L22"/>
    <property type="match status" value="1"/>
</dbReference>
<reference evidence="10" key="1">
    <citation type="submission" date="2025-08" db="UniProtKB">
        <authorList>
            <consortium name="RefSeq"/>
        </authorList>
    </citation>
    <scope>IDENTIFICATION</scope>
    <source>
        <tissue evidence="10">Spleen</tissue>
    </source>
</reference>
<dbReference type="InterPro" id="IPR036394">
    <property type="entry name" value="Ribosomal_uL22_sf"/>
</dbReference>
<keyword evidence="9" id="KW-1185">Reference proteome</keyword>
<evidence type="ECO:0000256" key="4">
    <source>
        <dbReference type="ARBA" id="ARBA00035207"/>
    </source>
</evidence>
<dbReference type="PROSITE" id="PS50951">
    <property type="entry name" value="SARAH"/>
    <property type="match status" value="1"/>
</dbReference>
<evidence type="ECO:0000256" key="1">
    <source>
        <dbReference type="ARBA" id="ARBA00009451"/>
    </source>
</evidence>
<name>A0A9B0WXK0_CHRAS</name>
<protein>
    <recommendedName>
        <fullName evidence="4">Large ribosomal subunit protein uL22</fullName>
    </recommendedName>
    <alternativeName>
        <fullName evidence="5">60S ribosomal protein L17</fullName>
    </alternativeName>
</protein>
<dbReference type="PANTHER" id="PTHR22738">
    <property type="entry name" value="RASSF"/>
    <property type="match status" value="1"/>
</dbReference>
<evidence type="ECO:0000256" key="2">
    <source>
        <dbReference type="ARBA" id="ARBA00022980"/>
    </source>
</evidence>
<dbReference type="Gene3D" id="3.10.20.90">
    <property type="entry name" value="Phosphatidylinositol 3-kinase Catalytic Subunit, Chain A, domain 1"/>
    <property type="match status" value="1"/>
</dbReference>
<dbReference type="PROSITE" id="PS50200">
    <property type="entry name" value="RA"/>
    <property type="match status" value="1"/>
</dbReference>
<evidence type="ECO:0000259" key="8">
    <source>
        <dbReference type="PROSITE" id="PS50951"/>
    </source>
</evidence>
<dbReference type="SUPFAM" id="SSF54843">
    <property type="entry name" value="Ribosomal protein L22"/>
    <property type="match status" value="1"/>
</dbReference>
<dbReference type="FunFam" id="3.90.470.10:FF:000029">
    <property type="entry name" value="60S ribosomal protein L17"/>
    <property type="match status" value="1"/>
</dbReference>